<name>A0ABZ0YKE4_9GAMM</name>
<feature type="region of interest" description="Disordered" evidence="1">
    <location>
        <begin position="49"/>
        <end position="72"/>
    </location>
</feature>
<evidence type="ECO:0000313" key="3">
    <source>
        <dbReference type="Proteomes" id="UP001324794"/>
    </source>
</evidence>
<dbReference type="EMBL" id="CP140255">
    <property type="protein sequence ID" value="WQH11750.1"/>
    <property type="molecule type" value="Genomic_DNA"/>
</dbReference>
<keyword evidence="3" id="KW-1185">Reference proteome</keyword>
<organism evidence="2 3">
    <name type="scientific">Vreelandella neptunia</name>
    <dbReference type="NCBI Taxonomy" id="115551"/>
    <lineage>
        <taxon>Bacteria</taxon>
        <taxon>Pseudomonadati</taxon>
        <taxon>Pseudomonadota</taxon>
        <taxon>Gammaproteobacteria</taxon>
        <taxon>Oceanospirillales</taxon>
        <taxon>Halomonadaceae</taxon>
        <taxon>Vreelandella</taxon>
    </lineage>
</organism>
<evidence type="ECO:0000313" key="2">
    <source>
        <dbReference type="EMBL" id="WQH11750.1"/>
    </source>
</evidence>
<accession>A0ABZ0YKE4</accession>
<dbReference type="RefSeq" id="WP_223289239.1">
    <property type="nucleotide sequence ID" value="NZ_CP140255.1"/>
</dbReference>
<gene>
    <name evidence="2" type="ORF">SR894_16530</name>
</gene>
<reference evidence="2 3" key="1">
    <citation type="submission" date="2023-11" db="EMBL/GenBank/DDBJ databases">
        <title>MicrobeMod: A computational toolkit for identifying prokaryotic methylation and restriction-modification with nanopore sequencing.</title>
        <authorList>
            <person name="Crits-Christoph A."/>
            <person name="Kang S.C."/>
            <person name="Lee H."/>
            <person name="Ostrov N."/>
        </authorList>
    </citation>
    <scope>NUCLEOTIDE SEQUENCE [LARGE SCALE GENOMIC DNA]</scope>
    <source>
        <strain evidence="2 3">ATCC BAA-805</strain>
    </source>
</reference>
<proteinExistence type="predicted"/>
<protein>
    <submittedName>
        <fullName evidence="2">Uncharacterized protein</fullName>
    </submittedName>
</protein>
<evidence type="ECO:0000256" key="1">
    <source>
        <dbReference type="SAM" id="MobiDB-lite"/>
    </source>
</evidence>
<dbReference type="Proteomes" id="UP001324794">
    <property type="component" value="Chromosome"/>
</dbReference>
<sequence>MANPISWLLKKLFGLFSKLETETKEKIVDIIVEAFQGLFRRYFQQMRDQETNAEQAKTSGSNSNGASSGGRQ</sequence>